<accession>A0ABQ1K7S7</accession>
<evidence type="ECO:0000313" key="1">
    <source>
        <dbReference type="EMBL" id="GGB91126.1"/>
    </source>
</evidence>
<sequence>MSTRFLTCLCFFATPLWADPPDIVGAEIVESRVSVTLAHPDTGWDHYADGWRIEAEDGSIIGTRELLHPHVEEQPFTRSLTVGDVPTGVLYIRAKCSVDGWSETRILLPRLESLRTKTLKPRRVEKR</sequence>
<proteinExistence type="predicted"/>
<keyword evidence="2" id="KW-1185">Reference proteome</keyword>
<protein>
    <submittedName>
        <fullName evidence="1">Uncharacterized protein</fullName>
    </submittedName>
</protein>
<dbReference type="Proteomes" id="UP000645462">
    <property type="component" value="Unassembled WGS sequence"/>
</dbReference>
<comment type="caution">
    <text evidence="1">The sequence shown here is derived from an EMBL/GenBank/DDBJ whole genome shotgun (WGS) entry which is preliminary data.</text>
</comment>
<evidence type="ECO:0000313" key="2">
    <source>
        <dbReference type="Proteomes" id="UP000645462"/>
    </source>
</evidence>
<name>A0ABQ1K7S7_9RHOB</name>
<gene>
    <name evidence="1" type="ORF">GCM10011363_04640</name>
</gene>
<organism evidence="1 2">
    <name type="scientific">Marivita lacus</name>
    <dbReference type="NCBI Taxonomy" id="1323742"/>
    <lineage>
        <taxon>Bacteria</taxon>
        <taxon>Pseudomonadati</taxon>
        <taxon>Pseudomonadota</taxon>
        <taxon>Alphaproteobacteria</taxon>
        <taxon>Rhodobacterales</taxon>
        <taxon>Roseobacteraceae</taxon>
        <taxon>Marivita</taxon>
    </lineage>
</organism>
<dbReference type="RefSeq" id="WP_188480335.1">
    <property type="nucleotide sequence ID" value="NZ_BMFC01000001.1"/>
</dbReference>
<dbReference type="EMBL" id="BMFC01000001">
    <property type="protein sequence ID" value="GGB91126.1"/>
    <property type="molecule type" value="Genomic_DNA"/>
</dbReference>
<reference evidence="2" key="1">
    <citation type="journal article" date="2019" name="Int. J. Syst. Evol. Microbiol.">
        <title>The Global Catalogue of Microorganisms (GCM) 10K type strain sequencing project: providing services to taxonomists for standard genome sequencing and annotation.</title>
        <authorList>
            <consortium name="The Broad Institute Genomics Platform"/>
            <consortium name="The Broad Institute Genome Sequencing Center for Infectious Disease"/>
            <person name="Wu L."/>
            <person name="Ma J."/>
        </authorList>
    </citation>
    <scope>NUCLEOTIDE SEQUENCE [LARGE SCALE GENOMIC DNA]</scope>
    <source>
        <strain evidence="2">CGMCC 1.12478</strain>
    </source>
</reference>